<feature type="compositionally biased region" description="Polar residues" evidence="1">
    <location>
        <begin position="218"/>
        <end position="229"/>
    </location>
</feature>
<dbReference type="OrthoDB" id="4158875at2759"/>
<keyword evidence="3" id="KW-1185">Reference proteome</keyword>
<feature type="region of interest" description="Disordered" evidence="1">
    <location>
        <begin position="125"/>
        <end position="146"/>
    </location>
</feature>
<evidence type="ECO:0000256" key="1">
    <source>
        <dbReference type="SAM" id="MobiDB-lite"/>
    </source>
</evidence>
<feature type="compositionally biased region" description="Polar residues" evidence="1">
    <location>
        <begin position="404"/>
        <end position="426"/>
    </location>
</feature>
<proteinExistence type="predicted"/>
<organism evidence="2 3">
    <name type="scientific">Fonsecaea erecta</name>
    <dbReference type="NCBI Taxonomy" id="1367422"/>
    <lineage>
        <taxon>Eukaryota</taxon>
        <taxon>Fungi</taxon>
        <taxon>Dikarya</taxon>
        <taxon>Ascomycota</taxon>
        <taxon>Pezizomycotina</taxon>
        <taxon>Eurotiomycetes</taxon>
        <taxon>Chaetothyriomycetidae</taxon>
        <taxon>Chaetothyriales</taxon>
        <taxon>Herpotrichiellaceae</taxon>
        <taxon>Fonsecaea</taxon>
    </lineage>
</organism>
<gene>
    <name evidence="2" type="ORF">AYL99_08908</name>
</gene>
<feature type="region of interest" description="Disordered" evidence="1">
    <location>
        <begin position="404"/>
        <end position="431"/>
    </location>
</feature>
<reference evidence="2 3" key="1">
    <citation type="submission" date="2016-04" db="EMBL/GenBank/DDBJ databases">
        <title>Draft genome of Fonsecaea erecta CBS 125763.</title>
        <authorList>
            <person name="Weiss V.A."/>
            <person name="Vicente V.A."/>
            <person name="Raittz R.T."/>
            <person name="Moreno L.F."/>
            <person name="De Souza E.M."/>
            <person name="Pedrosa F.O."/>
            <person name="Steffens M.B."/>
            <person name="Faoro H."/>
            <person name="Tadra-Sfeir M.Z."/>
            <person name="Najafzadeh M.J."/>
            <person name="Felipe M.S."/>
            <person name="Teixeira M."/>
            <person name="Sun J."/>
            <person name="Xi L."/>
            <person name="Gomes R."/>
            <person name="De Azevedo C.M."/>
            <person name="Salgado C.G."/>
            <person name="Da Silva M.B."/>
            <person name="Nascimento M.F."/>
            <person name="Queiroz-Telles F."/>
            <person name="Attili D.S."/>
            <person name="Gorbushina A."/>
        </authorList>
    </citation>
    <scope>NUCLEOTIDE SEQUENCE [LARGE SCALE GENOMIC DNA]</scope>
    <source>
        <strain evidence="2 3">CBS 125763</strain>
    </source>
</reference>
<feature type="compositionally biased region" description="Basic and acidic residues" evidence="1">
    <location>
        <begin position="332"/>
        <end position="342"/>
    </location>
</feature>
<comment type="caution">
    <text evidence="2">The sequence shown here is derived from an EMBL/GenBank/DDBJ whole genome shotgun (WGS) entry which is preliminary data.</text>
</comment>
<feature type="compositionally biased region" description="Basic and acidic residues" evidence="1">
    <location>
        <begin position="277"/>
        <end position="302"/>
    </location>
</feature>
<name>A0A178ZBF1_9EURO</name>
<evidence type="ECO:0000313" key="2">
    <source>
        <dbReference type="EMBL" id="OAP56796.1"/>
    </source>
</evidence>
<dbReference type="RefSeq" id="XP_018690163.1">
    <property type="nucleotide sequence ID" value="XM_018840416.1"/>
</dbReference>
<dbReference type="GeneID" id="30013076"/>
<feature type="region of interest" description="Disordered" evidence="1">
    <location>
        <begin position="185"/>
        <end position="231"/>
    </location>
</feature>
<protein>
    <submittedName>
        <fullName evidence="2">Uncharacterized protein</fullName>
    </submittedName>
</protein>
<accession>A0A178ZBF1</accession>
<dbReference type="EMBL" id="LVYI01000008">
    <property type="protein sequence ID" value="OAP56796.1"/>
    <property type="molecule type" value="Genomic_DNA"/>
</dbReference>
<feature type="region of interest" description="Disordered" evidence="1">
    <location>
        <begin position="256"/>
        <end position="357"/>
    </location>
</feature>
<feature type="compositionally biased region" description="Polar residues" evidence="1">
    <location>
        <begin position="186"/>
        <end position="202"/>
    </location>
</feature>
<sequence>MSDRPRTRKCRLEVLARTPFVELQGVESAPLCCPHQIGQLLRNGRLLKHSSGISRQFKDRLSRAPTAPFERALTSPSPFLRERYLTALKSQKQTSPGYRPDKAVRGRELREEEIHFIEQALRRRLSESSLGPDASQILPDYDPDTDRPRIQVKASAQSISIIIPKGVKLPVVATIESAGSFELETPMSTSNVREASQSSSATGGDPSPRGRTRRRNTFSEQTTTGTVRASESEEIIAGLGLPFLARVSKGRLNVSEASIPPPQSANISAPGRVFISPHERPPEEVSDPLHNHSKEAEAEARGAPEASELPEEPRESPDFNLPSLADPASPKIEQESTTEKVEPSPAEPTSTSLPTSEDALDLIAESSSKVEDIEPFSIPEIKIHRPSGTVMSASMGPDTLNDASVTPTPTQSAMEQSSTTKPLNAATTPVVGGPVPTTLPVDSATVTNAVPIDAVVSTLPAPVSELPVVGKLGKRKRVVRKARRVIVRKRLLTIILGRDLAKVVHPQLNASGKTVPDVSLSLDGTKDLIRNYGGKKEYRRAVQQRQLHQKIASARIHTEAEELDRCPSCRGLKSTSYLRKYQRLQLQRDRPTTSVIERHVTSRAQVATFQCQCKRRLLGAGKRREARDSALPAALQYLQAPGINEPPLPGVRGDTLP</sequence>
<dbReference type="Proteomes" id="UP000078343">
    <property type="component" value="Unassembled WGS sequence"/>
</dbReference>
<evidence type="ECO:0000313" key="3">
    <source>
        <dbReference type="Proteomes" id="UP000078343"/>
    </source>
</evidence>
<dbReference type="AlphaFoldDB" id="A0A178ZBF1"/>